<dbReference type="KEGG" id="msea:METESE_13150"/>
<protein>
    <recommendedName>
        <fullName evidence="2">Flagellar basal-body/hook protein C-terminal domain-containing protein</fullName>
    </recommendedName>
</protein>
<dbReference type="Pfam" id="PF06429">
    <property type="entry name" value="Flg_bbr_C"/>
    <property type="match status" value="1"/>
</dbReference>
<proteinExistence type="inferred from homology"/>
<dbReference type="InterPro" id="IPR010930">
    <property type="entry name" value="Flg_bb/hook_C_dom"/>
</dbReference>
<dbReference type="Proteomes" id="UP001228113">
    <property type="component" value="Chromosome"/>
</dbReference>
<gene>
    <name evidence="3" type="ORF">METESE_13150</name>
</gene>
<organism evidence="3 4">
    <name type="scientific">Mesoterricola sediminis</name>
    <dbReference type="NCBI Taxonomy" id="2927980"/>
    <lineage>
        <taxon>Bacteria</taxon>
        <taxon>Pseudomonadati</taxon>
        <taxon>Acidobacteriota</taxon>
        <taxon>Holophagae</taxon>
        <taxon>Holophagales</taxon>
        <taxon>Holophagaceae</taxon>
        <taxon>Mesoterricola</taxon>
    </lineage>
</organism>
<comment type="similarity">
    <text evidence="1">Belongs to the flagella basal body rod proteins family.</text>
</comment>
<keyword evidence="4" id="KW-1185">Reference proteome</keyword>
<reference evidence="3" key="1">
    <citation type="journal article" date="2023" name="Int. J. Syst. Evol. Microbiol.">
        <title>Mesoterricola silvestris gen. nov., sp. nov., Mesoterricola sediminis sp. nov., Geothrix oryzae sp. nov., Geothrix edaphica sp. nov., Geothrix rubra sp. nov., and Geothrix limicola sp. nov., six novel members of Acidobacteriota isolated from soils.</title>
        <authorList>
            <person name="Itoh H."/>
            <person name="Sugisawa Y."/>
            <person name="Mise K."/>
            <person name="Xu Z."/>
            <person name="Kuniyasu M."/>
            <person name="Ushijima N."/>
            <person name="Kawano K."/>
            <person name="Kobayashi E."/>
            <person name="Shiratori Y."/>
            <person name="Masuda Y."/>
            <person name="Senoo K."/>
        </authorList>
    </citation>
    <scope>NUCLEOTIDE SEQUENCE</scope>
    <source>
        <strain evidence="3">W786</strain>
    </source>
</reference>
<dbReference type="RefSeq" id="WP_243335027.1">
    <property type="nucleotide sequence ID" value="NZ_AP027081.1"/>
</dbReference>
<name>A0AA48KDI3_9BACT</name>
<accession>A0AA48KDI3</accession>
<dbReference type="EMBL" id="AP027081">
    <property type="protein sequence ID" value="BDU76357.1"/>
    <property type="molecule type" value="Genomic_DNA"/>
</dbReference>
<dbReference type="AlphaFoldDB" id="A0AA48KDI3"/>
<evidence type="ECO:0000313" key="4">
    <source>
        <dbReference type="Proteomes" id="UP001228113"/>
    </source>
</evidence>
<sequence>MSAISAAISGVGVGSQGVAVAAGNVANLNSDGYRARRLQQADLAQGGVRATGLTESQEPLAPGGSNVDLATEAVALKTDGVAYKANLKVIQAEQEMLGTALDMKA</sequence>
<evidence type="ECO:0000256" key="1">
    <source>
        <dbReference type="ARBA" id="ARBA00009677"/>
    </source>
</evidence>
<evidence type="ECO:0000313" key="3">
    <source>
        <dbReference type="EMBL" id="BDU76357.1"/>
    </source>
</evidence>
<evidence type="ECO:0000259" key="2">
    <source>
        <dbReference type="Pfam" id="PF06429"/>
    </source>
</evidence>
<feature type="domain" description="Flagellar basal-body/hook protein C-terminal" evidence="2">
    <location>
        <begin position="64"/>
        <end position="103"/>
    </location>
</feature>